<accession>A0A6B9D0N7</accession>
<dbReference type="InterPro" id="IPR029044">
    <property type="entry name" value="Nucleotide-diphossugar_trans"/>
</dbReference>
<dbReference type="RefSeq" id="WP_111811536.1">
    <property type="nucleotide sequence ID" value="NZ_CP059039.1"/>
</dbReference>
<dbReference type="PANTHER" id="PTHR22916:SF51">
    <property type="entry name" value="GLYCOSYLTRANSFERASE EPSH-RELATED"/>
    <property type="match status" value="1"/>
</dbReference>
<evidence type="ECO:0000313" key="4">
    <source>
        <dbReference type="EMBL" id="QGW59114.1"/>
    </source>
</evidence>
<dbReference type="Pfam" id="PF00535">
    <property type="entry name" value="Glycos_transf_2"/>
    <property type="match status" value="1"/>
</dbReference>
<name>A0A6B9D0N7_ACIBA</name>
<dbReference type="EMBL" id="MN148384">
    <property type="protein sequence ID" value="QGW59114.1"/>
    <property type="molecule type" value="Genomic_DNA"/>
</dbReference>
<dbReference type="Gene3D" id="3.90.550.10">
    <property type="entry name" value="Spore Coat Polysaccharide Biosynthesis Protein SpsA, Chain A"/>
    <property type="match status" value="1"/>
</dbReference>
<dbReference type="InterPro" id="IPR001173">
    <property type="entry name" value="Glyco_trans_2-like"/>
</dbReference>
<sequence>MSTLISLIIPIYKVEEYIIDCLNSIVVQIPDNVEVILINDGTPDNSMNLAIALIDSLPLNKKECFKILQQENKGQSVARNNALSIAAGEYIAFLDSDDMLEPNYFITLIEKIKLYNPDFIQFKSSRFKEGAGPRELFHVGAKLQGFKENTLEVKKHVFNQSAWFPWLNIYKRNLFTDGDIFPAGVYYEDAALIPLIFLKAKNILFLSDTLYNYRHNPNGSLMGLSDANINKHIKSFKYVIDLYVERIKVDQIYSPSLVSLTQGYISFLLKHKGVIRALAEYKRINLKKKNINLQYLEKRGNILFYKYGLIFLLFTKLIGKD</sequence>
<organism evidence="4">
    <name type="scientific">Acinetobacter baumannii</name>
    <dbReference type="NCBI Taxonomy" id="470"/>
    <lineage>
        <taxon>Bacteria</taxon>
        <taxon>Pseudomonadati</taxon>
        <taxon>Pseudomonadota</taxon>
        <taxon>Gammaproteobacteria</taxon>
        <taxon>Moraxellales</taxon>
        <taxon>Moraxellaceae</taxon>
        <taxon>Acinetobacter</taxon>
        <taxon>Acinetobacter calcoaceticus/baumannii complex</taxon>
    </lineage>
</organism>
<keyword evidence="1" id="KW-0328">Glycosyltransferase</keyword>
<dbReference type="PANTHER" id="PTHR22916">
    <property type="entry name" value="GLYCOSYLTRANSFERASE"/>
    <property type="match status" value="1"/>
</dbReference>
<gene>
    <name evidence="4" type="primary">gtr103</name>
</gene>
<protein>
    <submittedName>
        <fullName evidence="4">Gtr103</fullName>
    </submittedName>
</protein>
<dbReference type="GO" id="GO:0016758">
    <property type="term" value="F:hexosyltransferase activity"/>
    <property type="evidence" value="ECO:0007669"/>
    <property type="project" value="UniProtKB-ARBA"/>
</dbReference>
<dbReference type="AlphaFoldDB" id="A0A6B9D0N7"/>
<dbReference type="SUPFAM" id="SSF53448">
    <property type="entry name" value="Nucleotide-diphospho-sugar transferases"/>
    <property type="match status" value="1"/>
</dbReference>
<evidence type="ECO:0000256" key="2">
    <source>
        <dbReference type="ARBA" id="ARBA00022679"/>
    </source>
</evidence>
<keyword evidence="2" id="KW-0808">Transferase</keyword>
<reference evidence="4" key="1">
    <citation type="submission" date="2019-07" db="EMBL/GenBank/DDBJ databases">
        <title>Sequence of the Acinetobacter baumannii KL51 capsule biosynthesis gene cluster.</title>
        <authorList>
            <person name="Kenyon J.J."/>
            <person name="Hall R.M."/>
            <person name="Holt K.E."/>
            <person name="Baker S."/>
        </authorList>
    </citation>
    <scope>NUCLEOTIDE SEQUENCE</scope>
</reference>
<feature type="domain" description="Glycosyltransferase 2-like" evidence="3">
    <location>
        <begin position="6"/>
        <end position="137"/>
    </location>
</feature>
<evidence type="ECO:0000256" key="1">
    <source>
        <dbReference type="ARBA" id="ARBA00022676"/>
    </source>
</evidence>
<dbReference type="CDD" id="cd00761">
    <property type="entry name" value="Glyco_tranf_GTA_type"/>
    <property type="match status" value="1"/>
</dbReference>
<proteinExistence type="predicted"/>
<evidence type="ECO:0000259" key="3">
    <source>
        <dbReference type="Pfam" id="PF00535"/>
    </source>
</evidence>